<dbReference type="InterPro" id="IPR029044">
    <property type="entry name" value="Nucleotide-diphossugar_trans"/>
</dbReference>
<comment type="similarity">
    <text evidence="1">Belongs to the glycosyltransferase 2 family.</text>
</comment>
<feature type="transmembrane region" description="Helical" evidence="4">
    <location>
        <begin position="333"/>
        <end position="353"/>
    </location>
</feature>
<keyword evidence="7" id="KW-1185">Reference proteome</keyword>
<feature type="transmembrane region" description="Helical" evidence="4">
    <location>
        <begin position="294"/>
        <end position="312"/>
    </location>
</feature>
<comment type="caution">
    <text evidence="6">The sequence shown here is derived from an EMBL/GenBank/DDBJ whole genome shotgun (WGS) entry which is preliminary data.</text>
</comment>
<evidence type="ECO:0000256" key="1">
    <source>
        <dbReference type="ARBA" id="ARBA00006739"/>
    </source>
</evidence>
<name>A0A6N6M3J5_9FLAO</name>
<dbReference type="AlphaFoldDB" id="A0A6N6M3J5"/>
<proteinExistence type="inferred from homology"/>
<keyword evidence="4" id="KW-0472">Membrane</keyword>
<keyword evidence="2" id="KW-0328">Glycosyltransferase</keyword>
<dbReference type="Proteomes" id="UP000435357">
    <property type="component" value="Unassembled WGS sequence"/>
</dbReference>
<evidence type="ECO:0000256" key="4">
    <source>
        <dbReference type="SAM" id="Phobius"/>
    </source>
</evidence>
<gene>
    <name evidence="6" type="ORF">F3059_09640</name>
</gene>
<evidence type="ECO:0000256" key="2">
    <source>
        <dbReference type="ARBA" id="ARBA00022676"/>
    </source>
</evidence>
<feature type="domain" description="Glycosyltransferase 2-like" evidence="5">
    <location>
        <begin position="43"/>
        <end position="163"/>
    </location>
</feature>
<protein>
    <submittedName>
        <fullName evidence="6">Glycosyltransferase</fullName>
    </submittedName>
</protein>
<keyword evidence="4" id="KW-1133">Transmembrane helix</keyword>
<dbReference type="Gene3D" id="3.90.550.10">
    <property type="entry name" value="Spore Coat Polysaccharide Biosynthesis Protein SpsA, Chain A"/>
    <property type="match status" value="1"/>
</dbReference>
<evidence type="ECO:0000313" key="7">
    <source>
        <dbReference type="Proteomes" id="UP000435357"/>
    </source>
</evidence>
<sequence length="358" mass="40052">MYFQALQIVSFIIYAAVLLYVLKILRRKSPFRSEPNNTPVSLSVIVPFKNEASNLPALLNSICELKNPNFDVEFIFVNDHSEDDFLDLFSSDLNFPYSIIESNGNGKKEALQTGIEKAKGNYIATTDADCVLPSNWLVDINDAEKNDMLIGPVVVSNHDGSFLSDFQYFESIVLLGLSKSTIKINKPISASGANLIFSKKAFQDVGGYDAHTHQKSGDDYFLLNDFYAKGYSISWLDNASPVYTQPVNSVKKLIRQKTRWVRKTKGKMPFHTVILGAVILLVNFTVVVSTLGVIVGYLPSVFLIANLLKAFIDVLYIQSVSKNEGLFFCFRKAFLSGLIYPFYFATVSVLSLFRGSDW</sequence>
<accession>A0A6N6M3J5</accession>
<evidence type="ECO:0000259" key="5">
    <source>
        <dbReference type="Pfam" id="PF00535"/>
    </source>
</evidence>
<dbReference type="Pfam" id="PF00535">
    <property type="entry name" value="Glycos_transf_2"/>
    <property type="match status" value="1"/>
</dbReference>
<dbReference type="OrthoDB" id="9805625at2"/>
<dbReference type="SUPFAM" id="SSF53448">
    <property type="entry name" value="Nucleotide-diphospho-sugar transferases"/>
    <property type="match status" value="1"/>
</dbReference>
<dbReference type="EMBL" id="WACR01000007">
    <property type="protein sequence ID" value="KAB1063821.1"/>
    <property type="molecule type" value="Genomic_DNA"/>
</dbReference>
<feature type="transmembrane region" description="Helical" evidence="4">
    <location>
        <begin position="268"/>
        <end position="288"/>
    </location>
</feature>
<dbReference type="PANTHER" id="PTHR43630">
    <property type="entry name" value="POLY-BETA-1,6-N-ACETYL-D-GLUCOSAMINE SYNTHASE"/>
    <property type="match status" value="1"/>
</dbReference>
<dbReference type="InterPro" id="IPR001173">
    <property type="entry name" value="Glyco_trans_2-like"/>
</dbReference>
<evidence type="ECO:0000256" key="3">
    <source>
        <dbReference type="ARBA" id="ARBA00022679"/>
    </source>
</evidence>
<dbReference type="GO" id="GO:0016757">
    <property type="term" value="F:glycosyltransferase activity"/>
    <property type="evidence" value="ECO:0007669"/>
    <property type="project" value="UniProtKB-KW"/>
</dbReference>
<organism evidence="6 7">
    <name type="scientific">Salibacter halophilus</name>
    <dbReference type="NCBI Taxonomy" id="1803916"/>
    <lineage>
        <taxon>Bacteria</taxon>
        <taxon>Pseudomonadati</taxon>
        <taxon>Bacteroidota</taxon>
        <taxon>Flavobacteriia</taxon>
        <taxon>Flavobacteriales</taxon>
        <taxon>Salibacteraceae</taxon>
        <taxon>Salibacter</taxon>
    </lineage>
</organism>
<evidence type="ECO:0000313" key="6">
    <source>
        <dbReference type="EMBL" id="KAB1063821.1"/>
    </source>
</evidence>
<keyword evidence="3 6" id="KW-0808">Transferase</keyword>
<dbReference type="PANTHER" id="PTHR43630:SF1">
    <property type="entry name" value="POLY-BETA-1,6-N-ACETYL-D-GLUCOSAMINE SYNTHASE"/>
    <property type="match status" value="1"/>
</dbReference>
<reference evidence="6 7" key="1">
    <citation type="submission" date="2019-09" db="EMBL/GenBank/DDBJ databases">
        <title>Genomes of Cryomorphaceae.</title>
        <authorList>
            <person name="Bowman J.P."/>
        </authorList>
    </citation>
    <scope>NUCLEOTIDE SEQUENCE [LARGE SCALE GENOMIC DNA]</scope>
    <source>
        <strain evidence="6 7">KCTC 52047</strain>
    </source>
</reference>
<keyword evidence="4" id="KW-0812">Transmembrane</keyword>
<feature type="transmembrane region" description="Helical" evidence="4">
    <location>
        <begin position="6"/>
        <end position="25"/>
    </location>
</feature>